<evidence type="ECO:0000313" key="3">
    <source>
        <dbReference type="EMBL" id="TKJ39069.1"/>
    </source>
</evidence>
<feature type="chain" id="PRO_5022202360" description="Right handed beta helix domain-containing protein" evidence="1">
    <location>
        <begin position="21"/>
        <end position="172"/>
    </location>
</feature>
<feature type="signal peptide" evidence="1">
    <location>
        <begin position="1"/>
        <end position="20"/>
    </location>
</feature>
<comment type="caution">
    <text evidence="3">The sequence shown here is derived from an EMBL/GenBank/DDBJ whole genome shotgun (WGS) entry which is preliminary data.</text>
</comment>
<dbReference type="EMBL" id="NJBN01000008">
    <property type="protein sequence ID" value="TKJ39069.1"/>
    <property type="molecule type" value="Genomic_DNA"/>
</dbReference>
<feature type="domain" description="Right handed beta helix" evidence="2">
    <location>
        <begin position="73"/>
        <end position="150"/>
    </location>
</feature>
<dbReference type="SUPFAM" id="SSF51126">
    <property type="entry name" value="Pectin lyase-like"/>
    <property type="match status" value="1"/>
</dbReference>
<sequence length="172" mass="18990">MKRVTLVTVALLLLSGQVLAIPLQQAYNDALPGAGYNRMIYLDPAETYTGGLTLADETVCILSCGALIDLQNSRIIIEESASLDVYGVVLTNADGAALEYQDAGHGWIDHCTFAGNYEVVYFWIGSDMMLTSNIFSYSSHYGIYCHEDVNRWMAFNNAWNNTSGNYKEYCPG</sequence>
<organism evidence="3 4">
    <name type="scientific">candidate division LCP-89 bacterium B3_LCP</name>
    <dbReference type="NCBI Taxonomy" id="2012998"/>
    <lineage>
        <taxon>Bacteria</taxon>
        <taxon>Pseudomonadati</taxon>
        <taxon>Bacteria division LCP-89</taxon>
    </lineage>
</organism>
<dbReference type="InterPro" id="IPR011050">
    <property type="entry name" value="Pectin_lyase_fold/virulence"/>
</dbReference>
<evidence type="ECO:0000256" key="1">
    <source>
        <dbReference type="SAM" id="SignalP"/>
    </source>
</evidence>
<protein>
    <recommendedName>
        <fullName evidence="2">Right handed beta helix domain-containing protein</fullName>
    </recommendedName>
</protein>
<dbReference type="InterPro" id="IPR012334">
    <property type="entry name" value="Pectin_lyas_fold"/>
</dbReference>
<dbReference type="AlphaFoldDB" id="A0A532UVU7"/>
<proteinExistence type="predicted"/>
<name>A0A532UVU7_UNCL8</name>
<keyword evidence="1" id="KW-0732">Signal</keyword>
<gene>
    <name evidence="3" type="ORF">CEE37_11640</name>
</gene>
<evidence type="ECO:0000313" key="4">
    <source>
        <dbReference type="Proteomes" id="UP000319619"/>
    </source>
</evidence>
<dbReference type="InterPro" id="IPR039448">
    <property type="entry name" value="Beta_helix"/>
</dbReference>
<accession>A0A532UVU7</accession>
<dbReference type="Proteomes" id="UP000319619">
    <property type="component" value="Unassembled WGS sequence"/>
</dbReference>
<evidence type="ECO:0000259" key="2">
    <source>
        <dbReference type="Pfam" id="PF13229"/>
    </source>
</evidence>
<reference evidence="3 4" key="1">
    <citation type="submission" date="2017-06" db="EMBL/GenBank/DDBJ databases">
        <title>Novel microbial phyla capable of carbon fixation and sulfur reduction in deep-sea sediments.</title>
        <authorList>
            <person name="Huang J."/>
            <person name="Baker B."/>
            <person name="Wang Y."/>
        </authorList>
    </citation>
    <scope>NUCLEOTIDE SEQUENCE [LARGE SCALE GENOMIC DNA]</scope>
    <source>
        <strain evidence="3">B3_LCP</strain>
    </source>
</reference>
<dbReference type="Gene3D" id="2.160.20.10">
    <property type="entry name" value="Single-stranded right-handed beta-helix, Pectin lyase-like"/>
    <property type="match status" value="1"/>
</dbReference>
<dbReference type="Pfam" id="PF13229">
    <property type="entry name" value="Beta_helix"/>
    <property type="match status" value="1"/>
</dbReference>